<protein>
    <recommendedName>
        <fullName evidence="8">Vacuolar protein sorting-associated protein 35</fullName>
    </recommendedName>
</protein>
<evidence type="ECO:0000256" key="4">
    <source>
        <dbReference type="ARBA" id="ARBA00022927"/>
    </source>
</evidence>
<comment type="similarity">
    <text evidence="2">Belongs to the VPS35 family.</text>
</comment>
<dbReference type="Pfam" id="PF03635">
    <property type="entry name" value="Vps35"/>
    <property type="match status" value="1"/>
</dbReference>
<dbReference type="GO" id="GO:0030906">
    <property type="term" value="C:retromer, cargo-selective complex"/>
    <property type="evidence" value="ECO:0007669"/>
    <property type="project" value="InterPro"/>
</dbReference>
<evidence type="ECO:0000313" key="7">
    <source>
        <dbReference type="EMBL" id="CAD9603152.1"/>
    </source>
</evidence>
<evidence type="ECO:0008006" key="8">
    <source>
        <dbReference type="Google" id="ProtNLM"/>
    </source>
</evidence>
<evidence type="ECO:0000256" key="6">
    <source>
        <dbReference type="SAM" id="MobiDB-lite"/>
    </source>
</evidence>
<dbReference type="PANTHER" id="PTHR11099:SF0">
    <property type="entry name" value="VACUOLAR PROTEIN SORTING-ASSOCIATED PROTEIN 35"/>
    <property type="match status" value="1"/>
</dbReference>
<gene>
    <name evidence="7" type="ORF">LDAN0321_LOCUS17381</name>
</gene>
<dbReference type="GO" id="GO:0006886">
    <property type="term" value="P:intracellular protein transport"/>
    <property type="evidence" value="ECO:0007669"/>
    <property type="project" value="TreeGrafter"/>
</dbReference>
<dbReference type="Gene3D" id="1.25.40.660">
    <property type="entry name" value="Vacuolar protein sorting-associated protein 35, helical subcomplex Vps35-C"/>
    <property type="match status" value="1"/>
</dbReference>
<dbReference type="InterPro" id="IPR042491">
    <property type="entry name" value="Vps35_C"/>
</dbReference>
<evidence type="ECO:0000256" key="5">
    <source>
        <dbReference type="ARBA" id="ARBA00023136"/>
    </source>
</evidence>
<proteinExistence type="inferred from homology"/>
<feature type="region of interest" description="Disordered" evidence="6">
    <location>
        <begin position="1"/>
        <end position="26"/>
    </location>
</feature>
<comment type="subcellular location">
    <subcellularLocation>
        <location evidence="1">Membrane</location>
        <topology evidence="1">Peripheral membrane protein</topology>
    </subcellularLocation>
</comment>
<keyword evidence="5" id="KW-0472">Membrane</keyword>
<evidence type="ECO:0000256" key="1">
    <source>
        <dbReference type="ARBA" id="ARBA00004170"/>
    </source>
</evidence>
<sequence>MTNTDEAEEKEGEKKDEQSDSPTSPEKVNLIFNKAVNCRKLFVFVQKLIAGVATAHAEMGLKLYLECALVAENCATMNVRGGNHSSSSCDFNGMAYEFIAQAFILYEDEISDSKIQYRSIVSMVGTLLSCRSFAKEDYESLITKTTQYGAKLLRKPDQCKMIIMCSHLFYRNEKDGLQPYHNPQRVLECLQRALKLADACMSSSSNCIHLFIEILDAYVYFFDMECPVITDKFISGLIALINEYIDNTRDFTDSTIEAQAHYSQILRHISRKKSYPQTSSRYAPIICG</sequence>
<reference evidence="7" key="1">
    <citation type="submission" date="2021-01" db="EMBL/GenBank/DDBJ databases">
        <authorList>
            <person name="Corre E."/>
            <person name="Pelletier E."/>
            <person name="Niang G."/>
            <person name="Scheremetjew M."/>
            <person name="Finn R."/>
            <person name="Kale V."/>
            <person name="Holt S."/>
            <person name="Cochrane G."/>
            <person name="Meng A."/>
            <person name="Brown T."/>
            <person name="Cohen L."/>
        </authorList>
    </citation>
    <scope>NUCLEOTIDE SEQUENCE</scope>
    <source>
        <strain evidence="7">B650</strain>
    </source>
</reference>
<dbReference type="AlphaFoldDB" id="A0A7S2LES0"/>
<dbReference type="GO" id="GO:0005829">
    <property type="term" value="C:cytosol"/>
    <property type="evidence" value="ECO:0007669"/>
    <property type="project" value="GOC"/>
</dbReference>
<dbReference type="EMBL" id="HBGY01028108">
    <property type="protein sequence ID" value="CAD9603152.1"/>
    <property type="molecule type" value="Transcribed_RNA"/>
</dbReference>
<keyword evidence="3" id="KW-0813">Transport</keyword>
<dbReference type="PANTHER" id="PTHR11099">
    <property type="entry name" value="VACUOLAR SORTING PROTEIN 35"/>
    <property type="match status" value="1"/>
</dbReference>
<name>A0A7S2LES0_9STRA</name>
<dbReference type="GO" id="GO:0005770">
    <property type="term" value="C:late endosome"/>
    <property type="evidence" value="ECO:0007669"/>
    <property type="project" value="TreeGrafter"/>
</dbReference>
<organism evidence="7">
    <name type="scientific">Leptocylindrus danicus</name>
    <dbReference type="NCBI Taxonomy" id="163516"/>
    <lineage>
        <taxon>Eukaryota</taxon>
        <taxon>Sar</taxon>
        <taxon>Stramenopiles</taxon>
        <taxon>Ochrophyta</taxon>
        <taxon>Bacillariophyta</taxon>
        <taxon>Coscinodiscophyceae</taxon>
        <taxon>Chaetocerotophycidae</taxon>
        <taxon>Leptocylindrales</taxon>
        <taxon>Leptocylindraceae</taxon>
        <taxon>Leptocylindrus</taxon>
    </lineage>
</organism>
<evidence type="ECO:0000256" key="2">
    <source>
        <dbReference type="ARBA" id="ARBA00006536"/>
    </source>
</evidence>
<accession>A0A7S2LES0</accession>
<evidence type="ECO:0000256" key="3">
    <source>
        <dbReference type="ARBA" id="ARBA00022448"/>
    </source>
</evidence>
<feature type="compositionally biased region" description="Acidic residues" evidence="6">
    <location>
        <begin position="1"/>
        <end position="10"/>
    </location>
</feature>
<dbReference type="InterPro" id="IPR005378">
    <property type="entry name" value="Vps35"/>
</dbReference>
<keyword evidence="4" id="KW-0653">Protein transport</keyword>
<dbReference type="GO" id="GO:0042147">
    <property type="term" value="P:retrograde transport, endosome to Golgi"/>
    <property type="evidence" value="ECO:0007669"/>
    <property type="project" value="InterPro"/>
</dbReference>